<sequence>MNDWAGIAWLVVLLIANAFFVGAEFAVISARRSQIEPLAEKGSRSAKTALYAMEHATLMLATSQLGITICSLLILNVSEPAIHHLLAEPLGLTGWSEAAVDTVAFVIALLLVSYLHVVFGEMVPKNLAFSVPDRAVLMLATPLVWVSKVFHPVIVTLNWIANHIVRLFRVEPKDEAASTFTLEEVATIVNQSRIEGVLDDLAGTVAAAVEFTDKKAADIAVPLADLVTLPESTTPDEIERAVSKHGFSRYVIVDADGAPLGYVHLKDVLRAAEGPDATADVVRPIPPKRIHHMVPVLETTDLEDALAVMRRAGRHLAQVRNQAGETTAVLFLEDIIEELIGEVQDATRRGLGR</sequence>
<evidence type="ECO:0000256" key="4">
    <source>
        <dbReference type="ARBA" id="ARBA00022737"/>
    </source>
</evidence>
<feature type="transmembrane region" description="Helical" evidence="9">
    <location>
        <begin position="6"/>
        <end position="28"/>
    </location>
</feature>
<dbReference type="EMBL" id="JBHTII010000001">
    <property type="protein sequence ID" value="MFD0789015.1"/>
    <property type="molecule type" value="Genomic_DNA"/>
</dbReference>
<dbReference type="Gene3D" id="3.10.580.10">
    <property type="entry name" value="CBS-domain"/>
    <property type="match status" value="1"/>
</dbReference>
<reference evidence="13" key="1">
    <citation type="journal article" date="2019" name="Int. J. Syst. Evol. Microbiol.">
        <title>The Global Catalogue of Microorganisms (GCM) 10K type strain sequencing project: providing services to taxonomists for standard genome sequencing and annotation.</title>
        <authorList>
            <consortium name="The Broad Institute Genomics Platform"/>
            <consortium name="The Broad Institute Genome Sequencing Center for Infectious Disease"/>
            <person name="Wu L."/>
            <person name="Ma J."/>
        </authorList>
    </citation>
    <scope>NUCLEOTIDE SEQUENCE [LARGE SCALE GENOMIC DNA]</scope>
    <source>
        <strain evidence="13">CCUG 54523</strain>
    </source>
</reference>
<keyword evidence="3 8" id="KW-0812">Transmembrane</keyword>
<evidence type="ECO:0000256" key="3">
    <source>
        <dbReference type="ARBA" id="ARBA00022692"/>
    </source>
</evidence>
<organism evidence="12 13">
    <name type="scientific">Microbacterium insulae</name>
    <dbReference type="NCBI Taxonomy" id="483014"/>
    <lineage>
        <taxon>Bacteria</taxon>
        <taxon>Bacillati</taxon>
        <taxon>Actinomycetota</taxon>
        <taxon>Actinomycetes</taxon>
        <taxon>Micrococcales</taxon>
        <taxon>Microbacteriaceae</taxon>
        <taxon>Microbacterium</taxon>
    </lineage>
</organism>
<evidence type="ECO:0000259" key="10">
    <source>
        <dbReference type="PROSITE" id="PS51371"/>
    </source>
</evidence>
<evidence type="ECO:0000256" key="1">
    <source>
        <dbReference type="ARBA" id="ARBA00004651"/>
    </source>
</evidence>
<dbReference type="PROSITE" id="PS51371">
    <property type="entry name" value="CBS"/>
    <property type="match status" value="1"/>
</dbReference>
<dbReference type="SMART" id="SM00116">
    <property type="entry name" value="CBS"/>
    <property type="match status" value="2"/>
</dbReference>
<comment type="caution">
    <text evidence="12">The sequence shown here is derived from an EMBL/GenBank/DDBJ whole genome shotgun (WGS) entry which is preliminary data.</text>
</comment>
<gene>
    <name evidence="12" type="ORF">ACFQ0P_01290</name>
</gene>
<feature type="transmembrane region" description="Helical" evidence="9">
    <location>
        <begin position="95"/>
        <end position="115"/>
    </location>
</feature>
<feature type="domain" description="CNNM transmembrane" evidence="11">
    <location>
        <begin position="1"/>
        <end position="202"/>
    </location>
</feature>
<evidence type="ECO:0000256" key="8">
    <source>
        <dbReference type="PROSITE-ProRule" id="PRU01193"/>
    </source>
</evidence>
<proteinExistence type="predicted"/>
<feature type="domain" description="CBS" evidence="10">
    <location>
        <begin position="220"/>
        <end position="278"/>
    </location>
</feature>
<dbReference type="RefSeq" id="WP_204979928.1">
    <property type="nucleotide sequence ID" value="NZ_JBHTII010000001.1"/>
</dbReference>
<keyword evidence="4" id="KW-0677">Repeat</keyword>
<keyword evidence="6 8" id="KW-0472">Membrane</keyword>
<evidence type="ECO:0000259" key="11">
    <source>
        <dbReference type="PROSITE" id="PS51846"/>
    </source>
</evidence>
<dbReference type="Pfam" id="PF00571">
    <property type="entry name" value="CBS"/>
    <property type="match status" value="1"/>
</dbReference>
<evidence type="ECO:0000256" key="2">
    <source>
        <dbReference type="ARBA" id="ARBA00022475"/>
    </source>
</evidence>
<comment type="subcellular location">
    <subcellularLocation>
        <location evidence="1">Cell membrane</location>
        <topology evidence="1">Multi-pass membrane protein</topology>
    </subcellularLocation>
</comment>
<protein>
    <submittedName>
        <fullName evidence="12">Hemolysin family protein</fullName>
    </submittedName>
</protein>
<dbReference type="PANTHER" id="PTHR43099:SF5">
    <property type="entry name" value="HLYC_CORC FAMILY TRANSPORTER"/>
    <property type="match status" value="1"/>
</dbReference>
<dbReference type="InterPro" id="IPR000644">
    <property type="entry name" value="CBS_dom"/>
</dbReference>
<dbReference type="InterPro" id="IPR002550">
    <property type="entry name" value="CNNM"/>
</dbReference>
<keyword evidence="7" id="KW-0129">CBS domain</keyword>
<evidence type="ECO:0000256" key="6">
    <source>
        <dbReference type="ARBA" id="ARBA00023136"/>
    </source>
</evidence>
<dbReference type="InterPro" id="IPR051676">
    <property type="entry name" value="UPF0053_domain"/>
</dbReference>
<dbReference type="SUPFAM" id="SSF54631">
    <property type="entry name" value="CBS-domain pair"/>
    <property type="match status" value="1"/>
</dbReference>
<feature type="transmembrane region" description="Helical" evidence="9">
    <location>
        <begin position="49"/>
        <end position="75"/>
    </location>
</feature>
<evidence type="ECO:0000313" key="13">
    <source>
        <dbReference type="Proteomes" id="UP001597055"/>
    </source>
</evidence>
<dbReference type="Pfam" id="PF01595">
    <property type="entry name" value="CNNM"/>
    <property type="match status" value="1"/>
</dbReference>
<evidence type="ECO:0000313" key="12">
    <source>
        <dbReference type="EMBL" id="MFD0789015.1"/>
    </source>
</evidence>
<name>A0ABW3ADS0_9MICO</name>
<dbReference type="InterPro" id="IPR046342">
    <property type="entry name" value="CBS_dom_sf"/>
</dbReference>
<keyword evidence="13" id="KW-1185">Reference proteome</keyword>
<dbReference type="PANTHER" id="PTHR43099">
    <property type="entry name" value="UPF0053 PROTEIN YRKA"/>
    <property type="match status" value="1"/>
</dbReference>
<keyword evidence="5 8" id="KW-1133">Transmembrane helix</keyword>
<evidence type="ECO:0000256" key="7">
    <source>
        <dbReference type="PROSITE-ProRule" id="PRU00703"/>
    </source>
</evidence>
<evidence type="ECO:0000256" key="5">
    <source>
        <dbReference type="ARBA" id="ARBA00022989"/>
    </source>
</evidence>
<accession>A0ABW3ADS0</accession>
<dbReference type="PROSITE" id="PS51846">
    <property type="entry name" value="CNNM"/>
    <property type="match status" value="1"/>
</dbReference>
<dbReference type="CDD" id="cd04590">
    <property type="entry name" value="CBS_pair_CorC_HlyC_assoc"/>
    <property type="match status" value="1"/>
</dbReference>
<evidence type="ECO:0000256" key="9">
    <source>
        <dbReference type="SAM" id="Phobius"/>
    </source>
</evidence>
<keyword evidence="2" id="KW-1003">Cell membrane</keyword>
<dbReference type="InterPro" id="IPR044751">
    <property type="entry name" value="Ion_transp-like_CBS"/>
</dbReference>
<dbReference type="Proteomes" id="UP001597055">
    <property type="component" value="Unassembled WGS sequence"/>
</dbReference>